<proteinExistence type="predicted"/>
<dbReference type="AlphaFoldDB" id="A0A8T4IQ97"/>
<feature type="region of interest" description="Disordered" evidence="1">
    <location>
        <begin position="48"/>
        <end position="73"/>
    </location>
</feature>
<keyword evidence="3" id="KW-1185">Reference proteome</keyword>
<accession>A0A8T4IQ97</accession>
<organism evidence="2 3">
    <name type="scientific">Streptomyces daliensis</name>
    <dbReference type="NCBI Taxonomy" id="299421"/>
    <lineage>
        <taxon>Bacteria</taxon>
        <taxon>Bacillati</taxon>
        <taxon>Actinomycetota</taxon>
        <taxon>Actinomycetes</taxon>
        <taxon>Kitasatosporales</taxon>
        <taxon>Streptomycetaceae</taxon>
        <taxon>Streptomyces</taxon>
    </lineage>
</organism>
<name>A0A8T4IQ97_9ACTN</name>
<reference evidence="2" key="1">
    <citation type="submission" date="2021-04" db="EMBL/GenBank/DDBJ databases">
        <title>Sequencing of actinobacteria type strains.</title>
        <authorList>
            <person name="Nguyen G.-S."/>
            <person name="Wentzel A."/>
        </authorList>
    </citation>
    <scope>NUCLEOTIDE SEQUENCE</scope>
    <source>
        <strain evidence="2">DSM 42095</strain>
    </source>
</reference>
<sequence>MTTTVSPPQERVERVEEESEPHPGAPAPAGPLVRMSPVDAVGFAAPGAPSWPLAGFETEDENGAEPHIWRGID</sequence>
<evidence type="ECO:0000313" key="3">
    <source>
        <dbReference type="Proteomes" id="UP000675554"/>
    </source>
</evidence>
<comment type="caution">
    <text evidence="2">The sequence shown here is derived from an EMBL/GenBank/DDBJ whole genome shotgun (WGS) entry which is preliminary data.</text>
</comment>
<protein>
    <submittedName>
        <fullName evidence="2">Uncharacterized protein</fullName>
    </submittedName>
</protein>
<feature type="region of interest" description="Disordered" evidence="1">
    <location>
        <begin position="1"/>
        <end position="33"/>
    </location>
</feature>
<gene>
    <name evidence="2" type="ORF">KDA82_11385</name>
</gene>
<evidence type="ECO:0000256" key="1">
    <source>
        <dbReference type="SAM" id="MobiDB-lite"/>
    </source>
</evidence>
<dbReference type="Proteomes" id="UP000675554">
    <property type="component" value="Unassembled WGS sequence"/>
</dbReference>
<dbReference type="EMBL" id="JAGSMN010000227">
    <property type="protein sequence ID" value="MBR7673610.1"/>
    <property type="molecule type" value="Genomic_DNA"/>
</dbReference>
<evidence type="ECO:0000313" key="2">
    <source>
        <dbReference type="EMBL" id="MBR7673610.1"/>
    </source>
</evidence>